<evidence type="ECO:0000256" key="1">
    <source>
        <dbReference type="SAM" id="MobiDB-lite"/>
    </source>
</evidence>
<reference evidence="2" key="1">
    <citation type="submission" date="2020-01" db="EMBL/GenBank/DDBJ databases">
        <authorList>
            <consortium name="DOE Joint Genome Institute"/>
            <person name="Haridas S."/>
            <person name="Albert R."/>
            <person name="Binder M."/>
            <person name="Bloem J."/>
            <person name="Labutti K."/>
            <person name="Salamov A."/>
            <person name="Andreopoulos B."/>
            <person name="Baker S.E."/>
            <person name="Barry K."/>
            <person name="Bills G."/>
            <person name="Bluhm B.H."/>
            <person name="Cannon C."/>
            <person name="Castanera R."/>
            <person name="Culley D.E."/>
            <person name="Daum C."/>
            <person name="Ezra D."/>
            <person name="Gonzalez J.B."/>
            <person name="Henrissat B."/>
            <person name="Kuo A."/>
            <person name="Liang C."/>
            <person name="Lipzen A."/>
            <person name="Lutzoni F."/>
            <person name="Magnuson J."/>
            <person name="Mondo S."/>
            <person name="Nolan M."/>
            <person name="Ohm R."/>
            <person name="Pangilinan J."/>
            <person name="Park H.-J."/>
            <person name="Ramirez L."/>
            <person name="Alfaro M."/>
            <person name="Sun H."/>
            <person name="Tritt A."/>
            <person name="Yoshinaga Y."/>
            <person name="Zwiers L.-H."/>
            <person name="Turgeon B.G."/>
            <person name="Goodwin S.B."/>
            <person name="Spatafora J.W."/>
            <person name="Crous P.W."/>
            <person name="Grigoriev I.V."/>
        </authorList>
    </citation>
    <scope>NUCLEOTIDE SEQUENCE</scope>
    <source>
        <strain evidence="2">CBS 394.84</strain>
    </source>
</reference>
<feature type="compositionally biased region" description="Low complexity" evidence="1">
    <location>
        <begin position="173"/>
        <end position="185"/>
    </location>
</feature>
<dbReference type="RefSeq" id="XP_040783227.1">
    <property type="nucleotide sequence ID" value="XM_040937329.1"/>
</dbReference>
<comment type="caution">
    <text evidence="2">The sequence shown here is derived from an EMBL/GenBank/DDBJ whole genome shotgun (WGS) entry which is preliminary data.</text>
</comment>
<dbReference type="Proteomes" id="UP000800039">
    <property type="component" value="Unassembled WGS sequence"/>
</dbReference>
<dbReference type="AlphaFoldDB" id="A0A9P4L3U0"/>
<feature type="region of interest" description="Disordered" evidence="1">
    <location>
        <begin position="38"/>
        <end position="85"/>
    </location>
</feature>
<sequence length="185" mass="19970">MWDAEEIVGYMAGRGSRVGTEGPGVNVLGNVVGAVPQKKRVEEQRTARGALRDKRGGQQQVKREMGEGEMWKGRPKPEGGQRRRRVGVQLVARLGYQEAKGDEGESGSLARIAGAEHQTAAKRNDDDDDGLGDAMPYAVQLLEAWWLCVAMAQERAAGCGARLERRGRDGSDLASKQASKLAAAR</sequence>
<keyword evidence="3" id="KW-1185">Reference proteome</keyword>
<dbReference type="GeneID" id="63854579"/>
<proteinExistence type="predicted"/>
<feature type="compositionally biased region" description="Basic and acidic residues" evidence="1">
    <location>
        <begin position="39"/>
        <end position="81"/>
    </location>
</feature>
<organism evidence="2 3">
    <name type="scientific">Cucurbitaria berberidis CBS 394.84</name>
    <dbReference type="NCBI Taxonomy" id="1168544"/>
    <lineage>
        <taxon>Eukaryota</taxon>
        <taxon>Fungi</taxon>
        <taxon>Dikarya</taxon>
        <taxon>Ascomycota</taxon>
        <taxon>Pezizomycotina</taxon>
        <taxon>Dothideomycetes</taxon>
        <taxon>Pleosporomycetidae</taxon>
        <taxon>Pleosporales</taxon>
        <taxon>Pleosporineae</taxon>
        <taxon>Cucurbitariaceae</taxon>
        <taxon>Cucurbitaria</taxon>
    </lineage>
</organism>
<evidence type="ECO:0000313" key="2">
    <source>
        <dbReference type="EMBL" id="KAF1840664.1"/>
    </source>
</evidence>
<feature type="region of interest" description="Disordered" evidence="1">
    <location>
        <begin position="159"/>
        <end position="185"/>
    </location>
</feature>
<name>A0A9P4L3U0_9PLEO</name>
<dbReference type="EMBL" id="ML976619">
    <property type="protein sequence ID" value="KAF1840664.1"/>
    <property type="molecule type" value="Genomic_DNA"/>
</dbReference>
<feature type="compositionally biased region" description="Basic and acidic residues" evidence="1">
    <location>
        <begin position="162"/>
        <end position="171"/>
    </location>
</feature>
<gene>
    <name evidence="2" type="ORF">K460DRAFT_410081</name>
</gene>
<accession>A0A9P4L3U0</accession>
<protein>
    <submittedName>
        <fullName evidence="2">Uncharacterized protein</fullName>
    </submittedName>
</protein>
<evidence type="ECO:0000313" key="3">
    <source>
        <dbReference type="Proteomes" id="UP000800039"/>
    </source>
</evidence>